<organism evidence="1">
    <name type="scientific">Aegilops tauschii</name>
    <name type="common">Tausch's goatgrass</name>
    <name type="synonym">Aegilops squarrosa</name>
    <dbReference type="NCBI Taxonomy" id="37682"/>
    <lineage>
        <taxon>Eukaryota</taxon>
        <taxon>Viridiplantae</taxon>
        <taxon>Streptophyta</taxon>
        <taxon>Embryophyta</taxon>
        <taxon>Tracheophyta</taxon>
        <taxon>Spermatophyta</taxon>
        <taxon>Magnoliopsida</taxon>
        <taxon>Liliopsida</taxon>
        <taxon>Poales</taxon>
        <taxon>Poaceae</taxon>
        <taxon>BOP clade</taxon>
        <taxon>Pooideae</taxon>
        <taxon>Triticodae</taxon>
        <taxon>Triticeae</taxon>
        <taxon>Triticinae</taxon>
        <taxon>Aegilops</taxon>
    </lineage>
</organism>
<reference evidence="1" key="1">
    <citation type="submission" date="2015-06" db="UniProtKB">
        <authorList>
            <consortium name="EnsemblPlants"/>
        </authorList>
    </citation>
    <scope>IDENTIFICATION</scope>
</reference>
<protein>
    <submittedName>
        <fullName evidence="1">Uncharacterized protein</fullName>
    </submittedName>
</protein>
<dbReference type="AlphaFoldDB" id="R7W884"/>
<sequence length="178" mass="20568">MANFLPPFFRRRGKDDDEREERKYDPRCGMPREEFEWRLSRADTMDKRMPQVVEDLDVLLRRLRPHFADDPDALKKWEEYEKDVRYAFTHSLRSTLISPNSVAYEQLMQRKAWSRTVAGRVFGGLEKLKQAATVPSTRNKRTIRAGAIVAGVAAAFDLGLALGRTQLHGSRTNEMEPS</sequence>
<dbReference type="EnsemblPlants" id="EMT14725">
    <property type="protein sequence ID" value="EMT14725"/>
    <property type="gene ID" value="F775_04539"/>
</dbReference>
<name>R7W884_AEGTA</name>
<proteinExistence type="predicted"/>
<evidence type="ECO:0000313" key="1">
    <source>
        <dbReference type="EnsemblPlants" id="EMT14725"/>
    </source>
</evidence>
<accession>R7W884</accession>